<dbReference type="EMBL" id="BDQM01000059">
    <property type="protein sequence ID" value="GAW97932.1"/>
    <property type="molecule type" value="Genomic_DNA"/>
</dbReference>
<evidence type="ECO:0000256" key="4">
    <source>
        <dbReference type="RuleBase" id="RU362073"/>
    </source>
</evidence>
<protein>
    <recommendedName>
        <fullName evidence="4">Flagellin</fullName>
    </recommendedName>
</protein>
<dbReference type="InterPro" id="IPR046358">
    <property type="entry name" value="Flagellin_C"/>
</dbReference>
<keyword evidence="7" id="KW-0969">Cilium</keyword>
<dbReference type="InterPro" id="IPR001029">
    <property type="entry name" value="Flagellin_N"/>
</dbReference>
<keyword evidence="8" id="KW-1185">Reference proteome</keyword>
<dbReference type="Gene3D" id="1.20.1330.10">
    <property type="entry name" value="f41 fragment of flagellin, N-terminal domain"/>
    <property type="match status" value="2"/>
</dbReference>
<dbReference type="PANTHER" id="PTHR42792">
    <property type="entry name" value="FLAGELLIN"/>
    <property type="match status" value="1"/>
</dbReference>
<dbReference type="InterPro" id="IPR001492">
    <property type="entry name" value="Flagellin"/>
</dbReference>
<evidence type="ECO:0000313" key="8">
    <source>
        <dbReference type="Proteomes" id="UP000197068"/>
    </source>
</evidence>
<dbReference type="RefSeq" id="WP_057179455.1">
    <property type="nucleotide sequence ID" value="NZ_BDQM01000059.1"/>
</dbReference>
<sequence length="228" mass="24389">MLSVNQSSANLSFIDKLNQQREEQAEKLASGKRINKAADDAAGLQIANRLTSQINQNQQLSFNAQDQANINNIAAGALSAINDGLLRAQELSIQSGNPLYAGDAIQAELDQITEQINTLASEVLGQDNFISGLDASDPSTTQTIIQDTSQLVNESASALGAATNALARQVATYQTTIINVSAARSQIEDTDFAAVTSEQEQNAVLLQSAIITKKNEEERKGILFNKLI</sequence>
<evidence type="ECO:0000259" key="6">
    <source>
        <dbReference type="Pfam" id="PF00700"/>
    </source>
</evidence>
<keyword evidence="3 4" id="KW-0975">Bacterial flagellum</keyword>
<accession>A0ABQ0MZY6</accession>
<evidence type="ECO:0000256" key="3">
    <source>
        <dbReference type="ARBA" id="ARBA00023143"/>
    </source>
</evidence>
<feature type="domain" description="Flagellin C-terminal" evidence="6">
    <location>
        <begin position="144"/>
        <end position="210"/>
    </location>
</feature>
<comment type="function">
    <text evidence="4">Flagellin is the subunit protein which polymerizes to form the filaments of bacterial flagella.</text>
</comment>
<name>A0ABQ0MZY6_9GAMM</name>
<keyword evidence="7" id="KW-0282">Flagellum</keyword>
<evidence type="ECO:0000256" key="1">
    <source>
        <dbReference type="ARBA" id="ARBA00005709"/>
    </source>
</evidence>
<gene>
    <name evidence="7" type="primary">fliC_3</name>
    <name evidence="7" type="ORF">MTCD1_03587</name>
</gene>
<evidence type="ECO:0000313" key="7">
    <source>
        <dbReference type="EMBL" id="GAW97932.1"/>
    </source>
</evidence>
<proteinExistence type="inferred from homology"/>
<organism evidence="7 8">
    <name type="scientific">Colwellia marinimaniae</name>
    <dbReference type="NCBI Taxonomy" id="1513592"/>
    <lineage>
        <taxon>Bacteria</taxon>
        <taxon>Pseudomonadati</taxon>
        <taxon>Pseudomonadota</taxon>
        <taxon>Gammaproteobacteria</taxon>
        <taxon>Alteromonadales</taxon>
        <taxon>Colwelliaceae</taxon>
        <taxon>Colwellia</taxon>
    </lineage>
</organism>
<comment type="caution">
    <text evidence="7">The sequence shown here is derived from an EMBL/GenBank/DDBJ whole genome shotgun (WGS) entry which is preliminary data.</text>
</comment>
<evidence type="ECO:0000256" key="2">
    <source>
        <dbReference type="ARBA" id="ARBA00022525"/>
    </source>
</evidence>
<dbReference type="SUPFAM" id="SSF64518">
    <property type="entry name" value="Phase 1 flagellin"/>
    <property type="match status" value="1"/>
</dbReference>
<feature type="domain" description="Flagellin N-terminal" evidence="5">
    <location>
        <begin position="7"/>
        <end position="122"/>
    </location>
</feature>
<evidence type="ECO:0000259" key="5">
    <source>
        <dbReference type="Pfam" id="PF00669"/>
    </source>
</evidence>
<dbReference type="Proteomes" id="UP000197068">
    <property type="component" value="Unassembled WGS sequence"/>
</dbReference>
<dbReference type="PANTHER" id="PTHR42792:SF2">
    <property type="entry name" value="FLAGELLIN"/>
    <property type="match status" value="1"/>
</dbReference>
<comment type="similarity">
    <text evidence="1 4">Belongs to the bacterial flagellin family.</text>
</comment>
<reference evidence="7 8" key="1">
    <citation type="submission" date="2017-06" db="EMBL/GenBank/DDBJ databases">
        <title>Whole Genome Sequences of Colwellia marinimaniae MTCD1.</title>
        <authorList>
            <person name="Kusumoto H."/>
            <person name="Inoue M."/>
            <person name="Tanikawa K."/>
            <person name="Maeji H."/>
            <person name="Cameron J.H."/>
            <person name="Bartlett D.H."/>
        </authorList>
    </citation>
    <scope>NUCLEOTIDE SEQUENCE [LARGE SCALE GENOMIC DNA]</scope>
    <source>
        <strain evidence="7 8">MTCD1</strain>
    </source>
</reference>
<keyword evidence="7" id="KW-0966">Cell projection</keyword>
<comment type="subcellular location">
    <subcellularLocation>
        <location evidence="4">Secreted</location>
    </subcellularLocation>
    <subcellularLocation>
        <location evidence="4">Bacterial flagellum</location>
    </subcellularLocation>
</comment>
<dbReference type="PRINTS" id="PR00207">
    <property type="entry name" value="FLAGELLIN"/>
</dbReference>
<keyword evidence="2 4" id="KW-0964">Secreted</keyword>
<dbReference type="Pfam" id="PF00700">
    <property type="entry name" value="Flagellin_C"/>
    <property type="match status" value="1"/>
</dbReference>
<dbReference type="Pfam" id="PF00669">
    <property type="entry name" value="Flagellin_N"/>
    <property type="match status" value="1"/>
</dbReference>